<dbReference type="PRINTS" id="PR00724">
    <property type="entry name" value="CRBOXYPTASEC"/>
</dbReference>
<evidence type="ECO:0000256" key="6">
    <source>
        <dbReference type="ARBA" id="ARBA00023180"/>
    </source>
</evidence>
<organism evidence="9 10">
    <name type="scientific">Actinomortierella ambigua</name>
    <dbReference type="NCBI Taxonomy" id="1343610"/>
    <lineage>
        <taxon>Eukaryota</taxon>
        <taxon>Fungi</taxon>
        <taxon>Fungi incertae sedis</taxon>
        <taxon>Mucoromycota</taxon>
        <taxon>Mortierellomycotina</taxon>
        <taxon>Mortierellomycetes</taxon>
        <taxon>Mortierellales</taxon>
        <taxon>Mortierellaceae</taxon>
        <taxon>Actinomortierella</taxon>
    </lineage>
</organism>
<dbReference type="Gene3D" id="1.10.287.410">
    <property type="match status" value="1"/>
</dbReference>
<evidence type="ECO:0000256" key="8">
    <source>
        <dbReference type="SAM" id="Coils"/>
    </source>
</evidence>
<name>A0A9P6Q546_9FUNG</name>
<evidence type="ECO:0000256" key="5">
    <source>
        <dbReference type="ARBA" id="ARBA00022801"/>
    </source>
</evidence>
<dbReference type="PANTHER" id="PTHR11802:SF113">
    <property type="entry name" value="SERINE CARBOXYPEPTIDASE CTSA-4.1"/>
    <property type="match status" value="1"/>
</dbReference>
<keyword evidence="10" id="KW-1185">Reference proteome</keyword>
<evidence type="ECO:0000313" key="9">
    <source>
        <dbReference type="EMBL" id="KAG0258674.1"/>
    </source>
</evidence>
<protein>
    <recommendedName>
        <fullName evidence="7">Carboxypeptidase</fullName>
        <ecNumber evidence="7">3.4.16.-</ecNumber>
    </recommendedName>
</protein>
<dbReference type="EMBL" id="JAAAJB010000314">
    <property type="protein sequence ID" value="KAG0258674.1"/>
    <property type="molecule type" value="Genomic_DNA"/>
</dbReference>
<dbReference type="GO" id="GO:0004185">
    <property type="term" value="F:serine-type carboxypeptidase activity"/>
    <property type="evidence" value="ECO:0007669"/>
    <property type="project" value="UniProtKB-UniRule"/>
</dbReference>
<proteinExistence type="inferred from homology"/>
<keyword evidence="5 7" id="KW-0378">Hydrolase</keyword>
<evidence type="ECO:0000256" key="1">
    <source>
        <dbReference type="ARBA" id="ARBA00009431"/>
    </source>
</evidence>
<dbReference type="GO" id="GO:0000324">
    <property type="term" value="C:fungal-type vacuole"/>
    <property type="evidence" value="ECO:0007669"/>
    <property type="project" value="TreeGrafter"/>
</dbReference>
<accession>A0A9P6Q546</accession>
<dbReference type="PROSITE" id="PS00131">
    <property type="entry name" value="CARBOXYPEPT_SER_SER"/>
    <property type="match status" value="1"/>
</dbReference>
<dbReference type="AlphaFoldDB" id="A0A9P6Q546"/>
<comment type="similarity">
    <text evidence="1 7">Belongs to the peptidase S10 family.</text>
</comment>
<keyword evidence="6" id="KW-0325">Glycoprotein</keyword>
<dbReference type="PANTHER" id="PTHR11802">
    <property type="entry name" value="SERINE PROTEASE FAMILY S10 SERINE CARBOXYPEPTIDASE"/>
    <property type="match status" value="1"/>
</dbReference>
<reference evidence="9" key="1">
    <citation type="journal article" date="2020" name="Fungal Divers.">
        <title>Resolving the Mortierellaceae phylogeny through synthesis of multi-gene phylogenetics and phylogenomics.</title>
        <authorList>
            <person name="Vandepol N."/>
            <person name="Liber J."/>
            <person name="Desiro A."/>
            <person name="Na H."/>
            <person name="Kennedy M."/>
            <person name="Barry K."/>
            <person name="Grigoriev I.V."/>
            <person name="Miller A.N."/>
            <person name="O'Donnell K."/>
            <person name="Stajich J.E."/>
            <person name="Bonito G."/>
        </authorList>
    </citation>
    <scope>NUCLEOTIDE SEQUENCE</scope>
    <source>
        <strain evidence="9">BC1065</strain>
    </source>
</reference>
<comment type="caution">
    <text evidence="9">The sequence shown here is derived from an EMBL/GenBank/DDBJ whole genome shotgun (WGS) entry which is preliminary data.</text>
</comment>
<dbReference type="InterPro" id="IPR029058">
    <property type="entry name" value="AB_hydrolase_fold"/>
</dbReference>
<feature type="coiled-coil region" evidence="8">
    <location>
        <begin position="79"/>
        <end position="113"/>
    </location>
</feature>
<dbReference type="InterPro" id="IPR001563">
    <property type="entry name" value="Peptidase_S10"/>
</dbReference>
<evidence type="ECO:0000256" key="4">
    <source>
        <dbReference type="ARBA" id="ARBA00022729"/>
    </source>
</evidence>
<dbReference type="InterPro" id="IPR018202">
    <property type="entry name" value="Ser_caboxypep_ser_AS"/>
</dbReference>
<dbReference type="Gene3D" id="3.40.50.1820">
    <property type="entry name" value="alpha/beta hydrolase"/>
    <property type="match status" value="1"/>
</dbReference>
<dbReference type="Pfam" id="PF00450">
    <property type="entry name" value="Peptidase_S10"/>
    <property type="match status" value="1"/>
</dbReference>
<evidence type="ECO:0000256" key="7">
    <source>
        <dbReference type="RuleBase" id="RU361156"/>
    </source>
</evidence>
<evidence type="ECO:0000256" key="3">
    <source>
        <dbReference type="ARBA" id="ARBA00022670"/>
    </source>
</evidence>
<evidence type="ECO:0000313" key="10">
    <source>
        <dbReference type="Proteomes" id="UP000807716"/>
    </source>
</evidence>
<gene>
    <name evidence="9" type="ORF">DFQ27_004507</name>
</gene>
<feature type="signal peptide" evidence="7">
    <location>
        <begin position="1"/>
        <end position="28"/>
    </location>
</feature>
<dbReference type="OrthoDB" id="443318at2759"/>
<dbReference type="Proteomes" id="UP000807716">
    <property type="component" value="Unassembled WGS sequence"/>
</dbReference>
<evidence type="ECO:0000256" key="2">
    <source>
        <dbReference type="ARBA" id="ARBA00022645"/>
    </source>
</evidence>
<keyword evidence="3 7" id="KW-0645">Protease</keyword>
<keyword evidence="2 7" id="KW-0121">Carboxypeptidase</keyword>
<feature type="chain" id="PRO_5040540253" description="Carboxypeptidase" evidence="7">
    <location>
        <begin position="29"/>
        <end position="567"/>
    </location>
</feature>
<keyword evidence="8" id="KW-0175">Coiled coil</keyword>
<dbReference type="GO" id="GO:0006508">
    <property type="term" value="P:proteolysis"/>
    <property type="evidence" value="ECO:0007669"/>
    <property type="project" value="UniProtKB-KW"/>
</dbReference>
<dbReference type="SUPFAM" id="SSF53474">
    <property type="entry name" value="alpha/beta-Hydrolases"/>
    <property type="match status" value="1"/>
</dbReference>
<sequence length="567" mass="63247">MGILSKRLLSVGLFTLAASALLVSTASARSSSALRMQDTEDAAGEFDFDTPSRLVEPPERVPLFDNWGKKVENKVHDAIEDLKHKVKEAKHALEDAKHALEDARHAVEDATSESGEYFKVLKHDSFPGIQMRLRKPKLCDPHVTQYSGYLDVSPTKHFFFWFFESRNQPKTDPLVMWLNGGPGCSSFLGLLMELGPCQVNDQGDDTIFNPHSWNSNASVLFLDQPANVGFSYGDTVSSSYAAAQDVYALLQIFFAEFPKYHRLDFHLAGESYGGHYVPAIGHMIHTMNKYVYPSMSPLPSSSSSSSGPRGPGHLLHINLESLLIGNGLTDARLQYPLYPEMAINNTYAPIVTESEYEEMKRHLPACIAMIERCYATESPLLCVPAELYCGNVVAPAYNTGVNPYDVRLKCEVEGLCYPIINSIKTYLNRPDVQHQLGVDAEKSVYESCDSGVGRRFALTGDVMKPAQRFLIPLLDDGIRVLLYSGDADFICNWMGNKAWALALPWFGQYKMQDAPDRRWHANGHHAGDIRSAGPMTFLRVFGAGHMVPYDKPAESLDMLNRWLAHRL</sequence>
<dbReference type="EC" id="3.4.16.-" evidence="7"/>
<keyword evidence="4 7" id="KW-0732">Signal</keyword>